<comment type="caution">
    <text evidence="2">The sequence shown here is derived from an EMBL/GenBank/DDBJ whole genome shotgun (WGS) entry which is preliminary data.</text>
</comment>
<feature type="transmembrane region" description="Helical" evidence="1">
    <location>
        <begin position="32"/>
        <end position="51"/>
    </location>
</feature>
<evidence type="ECO:0000313" key="3">
    <source>
        <dbReference type="Proteomes" id="UP000034665"/>
    </source>
</evidence>
<evidence type="ECO:0000256" key="1">
    <source>
        <dbReference type="SAM" id="Phobius"/>
    </source>
</evidence>
<dbReference type="EMBL" id="LBWR01000002">
    <property type="protein sequence ID" value="KKR12385.1"/>
    <property type="molecule type" value="Genomic_DNA"/>
</dbReference>
<dbReference type="STRING" id="1619013.UT41_C0002G0159"/>
<keyword evidence="1" id="KW-0812">Transmembrane</keyword>
<keyword evidence="1" id="KW-1133">Transmembrane helix</keyword>
<proteinExistence type="predicted"/>
<dbReference type="AlphaFoldDB" id="A0A0G0QPP7"/>
<gene>
    <name evidence="2" type="ORF">UT41_C0002G0159</name>
</gene>
<accession>A0A0G0QPP7</accession>
<keyword evidence="1" id="KW-0472">Membrane</keyword>
<feature type="transmembrane region" description="Helical" evidence="1">
    <location>
        <begin position="7"/>
        <end position="26"/>
    </location>
</feature>
<evidence type="ECO:0000313" key="2">
    <source>
        <dbReference type="EMBL" id="KKR12385.1"/>
    </source>
</evidence>
<name>A0A0G0QPP7_9BACT</name>
<sequence>MESKRNVRLSAVALMVVIAIILVGAFADGYLLTAIIGAAIAVIITGLMRGVKKRREGDLRFRREEDRRQQAEALKECILGIALGALVAEAKQNISANKLSSGEAADGVSRIRVKQVGDSIFAYMEDGRSSLALAVGGRGHYVLQFAVREKDGQIEIEVNTASYTVPSEYFNGSQYHLAIMEGVHHVHFFRLFPEPS</sequence>
<reference evidence="2 3" key="1">
    <citation type="journal article" date="2015" name="Nature">
        <title>rRNA introns, odd ribosomes, and small enigmatic genomes across a large radiation of phyla.</title>
        <authorList>
            <person name="Brown C.T."/>
            <person name="Hug L.A."/>
            <person name="Thomas B.C."/>
            <person name="Sharon I."/>
            <person name="Castelle C.J."/>
            <person name="Singh A."/>
            <person name="Wilkins M.J."/>
            <person name="Williams K.H."/>
            <person name="Banfield J.F."/>
        </authorList>
    </citation>
    <scope>NUCLEOTIDE SEQUENCE [LARGE SCALE GENOMIC DNA]</scope>
</reference>
<dbReference type="Proteomes" id="UP000034665">
    <property type="component" value="Unassembled WGS sequence"/>
</dbReference>
<organism evidence="2 3">
    <name type="scientific">Candidatus Wolfebacteria bacterium GW2011_GWC2_39_22</name>
    <dbReference type="NCBI Taxonomy" id="1619013"/>
    <lineage>
        <taxon>Bacteria</taxon>
        <taxon>Candidatus Wolfeibacteriota</taxon>
    </lineage>
</organism>
<protein>
    <submittedName>
        <fullName evidence="2">Uncharacterized protein</fullName>
    </submittedName>
</protein>